<feature type="transmembrane region" description="Helical" evidence="5">
    <location>
        <begin position="27"/>
        <end position="48"/>
    </location>
</feature>
<organism evidence="7 8">
    <name type="scientific">Granulibacter bethesdensis</name>
    <dbReference type="NCBI Taxonomy" id="364410"/>
    <lineage>
        <taxon>Bacteria</taxon>
        <taxon>Pseudomonadati</taxon>
        <taxon>Pseudomonadota</taxon>
        <taxon>Alphaproteobacteria</taxon>
        <taxon>Acetobacterales</taxon>
        <taxon>Acetobacteraceae</taxon>
        <taxon>Granulibacter</taxon>
    </lineage>
</organism>
<dbReference type="Proteomes" id="UP000182373">
    <property type="component" value="Chromosome"/>
</dbReference>
<dbReference type="Pfam" id="PF09335">
    <property type="entry name" value="VTT_dom"/>
    <property type="match status" value="1"/>
</dbReference>
<keyword evidence="3 5" id="KW-1133">Transmembrane helix</keyword>
<dbReference type="GO" id="GO:0016020">
    <property type="term" value="C:membrane"/>
    <property type="evidence" value="ECO:0007669"/>
    <property type="project" value="UniProtKB-SubCell"/>
</dbReference>
<dbReference type="InterPro" id="IPR032816">
    <property type="entry name" value="VTT_dom"/>
</dbReference>
<feature type="transmembrane region" description="Helical" evidence="5">
    <location>
        <begin position="184"/>
        <end position="201"/>
    </location>
</feature>
<feature type="domain" description="VTT" evidence="6">
    <location>
        <begin position="43"/>
        <end position="163"/>
    </location>
</feature>
<evidence type="ECO:0000259" key="6">
    <source>
        <dbReference type="Pfam" id="PF09335"/>
    </source>
</evidence>
<feature type="transmembrane region" description="Helical" evidence="5">
    <location>
        <begin position="116"/>
        <end position="136"/>
    </location>
</feature>
<dbReference type="PANTHER" id="PTHR43220:SF18">
    <property type="entry name" value="TRANSMEMBRANE PROTEIN 41B"/>
    <property type="match status" value="1"/>
</dbReference>
<evidence type="ECO:0000256" key="3">
    <source>
        <dbReference type="ARBA" id="ARBA00022989"/>
    </source>
</evidence>
<evidence type="ECO:0000256" key="5">
    <source>
        <dbReference type="SAM" id="Phobius"/>
    </source>
</evidence>
<dbReference type="PANTHER" id="PTHR43220">
    <property type="match status" value="1"/>
</dbReference>
<evidence type="ECO:0000313" key="7">
    <source>
        <dbReference type="EMBL" id="APH53974.1"/>
    </source>
</evidence>
<name>A0AAC9P8H0_9PROT</name>
<dbReference type="InterPro" id="IPR045014">
    <property type="entry name" value="TM41A/B"/>
</dbReference>
<evidence type="ECO:0000256" key="1">
    <source>
        <dbReference type="ARBA" id="ARBA00004141"/>
    </source>
</evidence>
<keyword evidence="4 5" id="KW-0472">Membrane</keyword>
<dbReference type="AlphaFoldDB" id="A0AAC9P8H0"/>
<evidence type="ECO:0000313" key="8">
    <source>
        <dbReference type="Proteomes" id="UP000182373"/>
    </source>
</evidence>
<evidence type="ECO:0000256" key="4">
    <source>
        <dbReference type="ARBA" id="ARBA00023136"/>
    </source>
</evidence>
<dbReference type="EMBL" id="CP018191">
    <property type="protein sequence ID" value="APH53974.1"/>
    <property type="molecule type" value="Genomic_DNA"/>
</dbReference>
<gene>
    <name evidence="7" type="ORF">GbCGDNIH9_0722</name>
</gene>
<proteinExistence type="predicted"/>
<keyword evidence="2 5" id="KW-0812">Transmembrane</keyword>
<reference evidence="8" key="1">
    <citation type="submission" date="2016-11" db="EMBL/GenBank/DDBJ databases">
        <title>Comparative genomic and phenotypic analysis of Granulibacter bethesdensis clinical isolates from patients with chronic granulomatous disease.</title>
        <authorList>
            <person name="Zarember K.A."/>
            <person name="Porcella S.F."/>
            <person name="Chu J."/>
            <person name="Ding L."/>
            <person name="Dahlstrom E."/>
            <person name="Barbian K."/>
            <person name="Martens C."/>
            <person name="Sykora L."/>
            <person name="Kramer S."/>
            <person name="Pettinato A.M."/>
            <person name="Hong H."/>
            <person name="Wald G."/>
            <person name="Berg L.J."/>
            <person name="Rogge L.S."/>
            <person name="Greenberg D.E."/>
            <person name="Falcone E.L."/>
            <person name="Neves J.F."/>
            <person name="Simoes M.J."/>
            <person name="Casal M."/>
            <person name="Rodriguez-Lopez F.C."/>
            <person name="Zelazny A."/>
            <person name="Gallin J.I."/>
            <person name="Holland S.M."/>
        </authorList>
    </citation>
    <scope>NUCLEOTIDE SEQUENCE [LARGE SCALE GENOMIC DNA]</scope>
    <source>
        <strain evidence="8">NIH9.1</strain>
    </source>
</reference>
<feature type="transmembrane region" description="Helical" evidence="5">
    <location>
        <begin position="143"/>
        <end position="164"/>
    </location>
</feature>
<accession>A0AAC9P8H0</accession>
<protein>
    <submittedName>
        <fullName evidence="7">Membrane associated protein</fullName>
    </submittedName>
</protein>
<feature type="transmembrane region" description="Helical" evidence="5">
    <location>
        <begin position="55"/>
        <end position="76"/>
    </location>
</feature>
<sequence length="211" mass="22697">MEHALAALHAWLDQALPWADRHPVLTFTLYMLAYALSVLLLLPGGLFLGLAGGALCGTLAGSVSAIAGATLGAAAFHSLTRRYMLMHLRRWLPAHCLRRLDQIAPQMQQDGFNYMLAARLMPMVPFWLSTLAAPFASHRILPFAIATAIGSAPLISITVSLGAGLRQSIQQSLAPADTLMSPSVLLPLFILSLLSLLPVALRHAKAKFDRA</sequence>
<dbReference type="RefSeq" id="WP_072572133.1">
    <property type="nucleotide sequence ID" value="NZ_CP018191.1"/>
</dbReference>
<evidence type="ECO:0000256" key="2">
    <source>
        <dbReference type="ARBA" id="ARBA00022692"/>
    </source>
</evidence>
<comment type="subcellular location">
    <subcellularLocation>
        <location evidence="1">Membrane</location>
        <topology evidence="1">Multi-pass membrane protein</topology>
    </subcellularLocation>
</comment>